<dbReference type="OrthoDB" id="2112831at2"/>
<dbReference type="KEGG" id="gfe:Gferi_10770"/>
<sequence>MNLRITSQFALIGIQTTLGKMEIQQPKAEMHFNTEHAKVEIHSEQIQVQIDQTIPFAEAGLKSPMDESRDLAAFSRQRAMEAIAHISRQGDELGAIENKTNPVPDQAIENAFERIQVETNIDLIPKTRPKIDFIGGNVDIQVKEGNPNLRIEVNKPIVHIEKNKVEAYLRQRNSIQIEYVGKELDLSIK</sequence>
<keyword evidence="2" id="KW-1185">Reference proteome</keyword>
<accession>A0A1D8GGM5</accession>
<proteinExistence type="predicted"/>
<dbReference type="STRING" id="1424294.Gferi_10770"/>
<name>A0A1D8GGM5_9FIRM</name>
<evidence type="ECO:0000313" key="2">
    <source>
        <dbReference type="Proteomes" id="UP000095743"/>
    </source>
</evidence>
<dbReference type="Pfam" id="PF20074">
    <property type="entry name" value="DUF6470"/>
    <property type="match status" value="1"/>
</dbReference>
<dbReference type="EMBL" id="CP017269">
    <property type="protein sequence ID" value="AOT70027.1"/>
    <property type="molecule type" value="Genomic_DNA"/>
</dbReference>
<dbReference type="Proteomes" id="UP000095743">
    <property type="component" value="Chromosome"/>
</dbReference>
<organism evidence="1 2">
    <name type="scientific">Geosporobacter ferrireducens</name>
    <dbReference type="NCBI Taxonomy" id="1424294"/>
    <lineage>
        <taxon>Bacteria</taxon>
        <taxon>Bacillati</taxon>
        <taxon>Bacillota</taxon>
        <taxon>Clostridia</taxon>
        <taxon>Peptostreptococcales</taxon>
        <taxon>Thermotaleaceae</taxon>
        <taxon>Geosporobacter</taxon>
    </lineage>
</organism>
<protein>
    <recommendedName>
        <fullName evidence="3">YviE</fullName>
    </recommendedName>
</protein>
<dbReference type="RefSeq" id="WP_069976311.1">
    <property type="nucleotide sequence ID" value="NZ_CP017269.1"/>
</dbReference>
<dbReference type="AlphaFoldDB" id="A0A1D8GGM5"/>
<reference evidence="1 2" key="1">
    <citation type="submission" date="2016-09" db="EMBL/GenBank/DDBJ databases">
        <title>Genomic analysis reveals versatility of anaerobic energy metabolism of Geosporobacter ferrireducens IRF9 of phylum Firmicutes.</title>
        <authorList>
            <person name="Kim S.-J."/>
        </authorList>
    </citation>
    <scope>NUCLEOTIDE SEQUENCE [LARGE SCALE GENOMIC DNA]</scope>
    <source>
        <strain evidence="1 2">IRF9</strain>
    </source>
</reference>
<evidence type="ECO:0000313" key="1">
    <source>
        <dbReference type="EMBL" id="AOT70027.1"/>
    </source>
</evidence>
<gene>
    <name evidence="1" type="ORF">Gferi_10770</name>
</gene>
<evidence type="ECO:0008006" key="3">
    <source>
        <dbReference type="Google" id="ProtNLM"/>
    </source>
</evidence>
<dbReference type="InterPro" id="IPR045527">
    <property type="entry name" value="DUF6470"/>
</dbReference>